<dbReference type="InterPro" id="IPR003593">
    <property type="entry name" value="AAA+_ATPase"/>
</dbReference>
<evidence type="ECO:0000313" key="6">
    <source>
        <dbReference type="Proteomes" id="UP001595976"/>
    </source>
</evidence>
<proteinExistence type="predicted"/>
<gene>
    <name evidence="5" type="ORF">ACFPK2_05120</name>
</gene>
<dbReference type="Pfam" id="PF00005">
    <property type="entry name" value="ABC_tran"/>
    <property type="match status" value="1"/>
</dbReference>
<protein>
    <submittedName>
        <fullName evidence="5">ABC transporter ATP-binding protein</fullName>
    </submittedName>
</protein>
<evidence type="ECO:0000256" key="1">
    <source>
        <dbReference type="ARBA" id="ARBA00022448"/>
    </source>
</evidence>
<dbReference type="EMBL" id="JBHSLI010000001">
    <property type="protein sequence ID" value="MFC5292371.1"/>
    <property type="molecule type" value="Genomic_DNA"/>
</dbReference>
<dbReference type="Gene3D" id="3.40.50.300">
    <property type="entry name" value="P-loop containing nucleotide triphosphate hydrolases"/>
    <property type="match status" value="1"/>
</dbReference>
<reference evidence="6" key="1">
    <citation type="journal article" date="2019" name="Int. J. Syst. Evol. Microbiol.">
        <title>The Global Catalogue of Microorganisms (GCM) 10K type strain sequencing project: providing services to taxonomists for standard genome sequencing and annotation.</title>
        <authorList>
            <consortium name="The Broad Institute Genomics Platform"/>
            <consortium name="The Broad Institute Genome Sequencing Center for Infectious Disease"/>
            <person name="Wu L."/>
            <person name="Ma J."/>
        </authorList>
    </citation>
    <scope>NUCLEOTIDE SEQUENCE [LARGE SCALE GENOMIC DNA]</scope>
    <source>
        <strain evidence="6">CGMCC 1.15643</strain>
    </source>
</reference>
<feature type="domain" description="ABC transporter" evidence="4">
    <location>
        <begin position="6"/>
        <end position="247"/>
    </location>
</feature>
<dbReference type="Proteomes" id="UP001595976">
    <property type="component" value="Unassembled WGS sequence"/>
</dbReference>
<accession>A0ABW0F2A8</accession>
<dbReference type="PANTHER" id="PTHR45772:SF3">
    <property type="entry name" value="ABC TRANSPORTER ATP-BINDING PROTEIN"/>
    <property type="match status" value="1"/>
</dbReference>
<dbReference type="RefSeq" id="WP_158446485.1">
    <property type="nucleotide sequence ID" value="NZ_JAOAOS010000001.1"/>
</dbReference>
<name>A0ABW0F2A8_9HYPH</name>
<evidence type="ECO:0000256" key="3">
    <source>
        <dbReference type="ARBA" id="ARBA00022840"/>
    </source>
</evidence>
<dbReference type="SMART" id="SM00382">
    <property type="entry name" value="AAA"/>
    <property type="match status" value="1"/>
</dbReference>
<evidence type="ECO:0000259" key="4">
    <source>
        <dbReference type="PROSITE" id="PS50893"/>
    </source>
</evidence>
<dbReference type="InterPro" id="IPR051120">
    <property type="entry name" value="ABC_AA/LPS_Transport"/>
</dbReference>
<comment type="caution">
    <text evidence="5">The sequence shown here is derived from an EMBL/GenBank/DDBJ whole genome shotgun (WGS) entry which is preliminary data.</text>
</comment>
<dbReference type="InterPro" id="IPR027417">
    <property type="entry name" value="P-loop_NTPase"/>
</dbReference>
<dbReference type="CDD" id="cd03219">
    <property type="entry name" value="ABC_Mj1267_LivG_branched"/>
    <property type="match status" value="1"/>
</dbReference>
<dbReference type="PROSITE" id="PS50893">
    <property type="entry name" value="ABC_TRANSPORTER_2"/>
    <property type="match status" value="1"/>
</dbReference>
<keyword evidence="1" id="KW-0813">Transport</keyword>
<dbReference type="SUPFAM" id="SSF52540">
    <property type="entry name" value="P-loop containing nucleoside triphosphate hydrolases"/>
    <property type="match status" value="1"/>
</dbReference>
<dbReference type="InterPro" id="IPR032823">
    <property type="entry name" value="BCA_ABC_TP_C"/>
</dbReference>
<keyword evidence="6" id="KW-1185">Reference proteome</keyword>
<keyword evidence="3 5" id="KW-0067">ATP-binding</keyword>
<dbReference type="PANTHER" id="PTHR45772">
    <property type="entry name" value="CONSERVED COMPONENT OF ABC TRANSPORTER FOR NATURAL AMINO ACIDS-RELATED"/>
    <property type="match status" value="1"/>
</dbReference>
<evidence type="ECO:0000256" key="2">
    <source>
        <dbReference type="ARBA" id="ARBA00022741"/>
    </source>
</evidence>
<evidence type="ECO:0000313" key="5">
    <source>
        <dbReference type="EMBL" id="MFC5292371.1"/>
    </source>
</evidence>
<dbReference type="GO" id="GO:0005524">
    <property type="term" value="F:ATP binding"/>
    <property type="evidence" value="ECO:0007669"/>
    <property type="project" value="UniProtKB-KW"/>
</dbReference>
<organism evidence="5 6">
    <name type="scientific">Bosea minatitlanensis</name>
    <dbReference type="NCBI Taxonomy" id="128782"/>
    <lineage>
        <taxon>Bacteria</taxon>
        <taxon>Pseudomonadati</taxon>
        <taxon>Pseudomonadota</taxon>
        <taxon>Alphaproteobacteria</taxon>
        <taxon>Hyphomicrobiales</taxon>
        <taxon>Boseaceae</taxon>
        <taxon>Bosea</taxon>
    </lineage>
</organism>
<keyword evidence="2" id="KW-0547">Nucleotide-binding</keyword>
<dbReference type="Pfam" id="PF12399">
    <property type="entry name" value="BCA_ABC_TP_C"/>
    <property type="match status" value="1"/>
</dbReference>
<sequence length="250" mass="27635">MTKDIIQLTDLRKRFGESEIIRGVDLGVKRGERHALIGPNGAGKSTLFHLISGLYKPSSGDIRLNGDSIAGLAPHLITRRGLSRSFQITTIFPRLSVYENLRIAAMARHGRRYALFSLASKATVINRDTDELLELVRLTQARDKFAGDLTYSEQRALEIGMAIGPGADVILLDEPMAGMSREETHYMLNLIRDITQGKTLLVVEHDMEVVFSLCDRISVLVYGEVIASGTPEEIRSNGRVQEAYLGEVPA</sequence>
<dbReference type="InterPro" id="IPR003439">
    <property type="entry name" value="ABC_transporter-like_ATP-bd"/>
</dbReference>